<dbReference type="EMBL" id="LSBH01000051">
    <property type="protein sequence ID" value="OAQ58471.1"/>
    <property type="molecule type" value="Genomic_DNA"/>
</dbReference>
<evidence type="ECO:0000313" key="1">
    <source>
        <dbReference type="EMBL" id="OAQ58471.1"/>
    </source>
</evidence>
<dbReference type="Proteomes" id="UP000078240">
    <property type="component" value="Unassembled WGS sequence"/>
</dbReference>
<proteinExistence type="predicted"/>
<sequence>MLRSIKGRGPGNATQHAVFSFSVREDYGNVPPRSTVRHKGVVLTTTKWEWYPLNPANRPWTVQVERWTRVTIFLVASSEAATVMEARAYPTSNGVRSRTLETETFYRACVTGSTLGALAANDDRRGALLNWLCSVRRVCNDKGANFMEASVTELARQSQLFLARMEQYCQVPFRWDKVIASDAVFARGLLRSWARVTPTSLRREYRREAVSGELCGQGHIVSCWVTQSPTCFVRWMDNQYSGGENPRNDRREFECALWDTLTLDQAGVLCAWYNWYSLCLMARAVHAPDLTKWFETALDGVASRLEVILEQGFDGGLDSTYVDVTVEM</sequence>
<protein>
    <submittedName>
        <fullName evidence="1">Uncharacterized protein</fullName>
    </submittedName>
</protein>
<name>A0A179EZ65_PURLI</name>
<dbReference type="AlphaFoldDB" id="A0A179EZ65"/>
<comment type="caution">
    <text evidence="1">The sequence shown here is derived from an EMBL/GenBank/DDBJ whole genome shotgun (WGS) entry which is preliminary data.</text>
</comment>
<reference evidence="1 2" key="1">
    <citation type="submission" date="2016-01" db="EMBL/GenBank/DDBJ databases">
        <title>Biosynthesis of antibiotic leucinostatins and their inhibition on Phytophthora in bio-control Purpureocillium lilacinum.</title>
        <authorList>
            <person name="Wang G."/>
            <person name="Liu Z."/>
            <person name="Lin R."/>
            <person name="Li E."/>
            <person name="Mao Z."/>
            <person name="Ling J."/>
            <person name="Yin W."/>
            <person name="Xie B."/>
        </authorList>
    </citation>
    <scope>NUCLEOTIDE SEQUENCE [LARGE SCALE GENOMIC DNA]</scope>
    <source>
        <strain evidence="1">PLBJ-1</strain>
    </source>
</reference>
<organism evidence="1 2">
    <name type="scientific">Purpureocillium lilacinum</name>
    <name type="common">Paecilomyces lilacinus</name>
    <dbReference type="NCBI Taxonomy" id="33203"/>
    <lineage>
        <taxon>Eukaryota</taxon>
        <taxon>Fungi</taxon>
        <taxon>Dikarya</taxon>
        <taxon>Ascomycota</taxon>
        <taxon>Pezizomycotina</taxon>
        <taxon>Sordariomycetes</taxon>
        <taxon>Hypocreomycetidae</taxon>
        <taxon>Hypocreales</taxon>
        <taxon>Ophiocordycipitaceae</taxon>
        <taxon>Purpureocillium</taxon>
    </lineage>
</organism>
<evidence type="ECO:0000313" key="2">
    <source>
        <dbReference type="Proteomes" id="UP000078240"/>
    </source>
</evidence>
<gene>
    <name evidence="1" type="ORF">VFPBJ_11678</name>
</gene>
<accession>A0A179EZ65</accession>